<dbReference type="AlphaFoldDB" id="A0A1I0GWE5"/>
<name>A0A1I0GWE5_9FIRM</name>
<dbReference type="RefSeq" id="WP_092355843.1">
    <property type="nucleotide sequence ID" value="NZ_CANTIP010000008.1"/>
</dbReference>
<evidence type="ECO:0000256" key="10">
    <source>
        <dbReference type="PIRNR" id="PIRNR003097"/>
    </source>
</evidence>
<keyword evidence="7 11" id="KW-1133">Transmembrane helix</keyword>
<keyword evidence="15" id="KW-1185">Reference proteome</keyword>
<dbReference type="OrthoDB" id="9812531at2"/>
<protein>
    <recommendedName>
        <fullName evidence="3 10">Cell division protein FtsX</fullName>
    </recommendedName>
</protein>
<evidence type="ECO:0000256" key="9">
    <source>
        <dbReference type="ARBA" id="ARBA00023306"/>
    </source>
</evidence>
<dbReference type="Pfam" id="PF18075">
    <property type="entry name" value="FtsX_ECD"/>
    <property type="match status" value="1"/>
</dbReference>
<feature type="transmembrane region" description="Helical" evidence="11">
    <location>
        <begin position="232"/>
        <end position="253"/>
    </location>
</feature>
<dbReference type="InterPro" id="IPR058204">
    <property type="entry name" value="FtsX_firmicutes-type"/>
</dbReference>
<dbReference type="InterPro" id="IPR004513">
    <property type="entry name" value="FtsX"/>
</dbReference>
<evidence type="ECO:0000313" key="14">
    <source>
        <dbReference type="EMBL" id="SET75547.1"/>
    </source>
</evidence>
<feature type="transmembrane region" description="Helical" evidence="11">
    <location>
        <begin position="175"/>
        <end position="195"/>
    </location>
</feature>
<dbReference type="Gene3D" id="3.30.70.3040">
    <property type="match status" value="1"/>
</dbReference>
<dbReference type="Pfam" id="PF02687">
    <property type="entry name" value="FtsX"/>
    <property type="match status" value="1"/>
</dbReference>
<sequence>MNELISCIKNLPKHFKTALQNIWRNGVMSFSSIFAVTITLILIGVIGVLALNVQDMSSNIEEGVRIYVKLDRDIDTNKELAVGDEIKAIKGVKTVTFFTKDQELDKLIEKQGKEGAQLFESYREDNPLGAAYEVEAKDPSKLASISKKISDIIGVKTVNYGGESTQDMVKTLQTIQTGGTIFIVGLAIVALFMIANTIKITITARQTEISIMRMVGASNWYIRIPFMLEGMLIGLVGAIIPIIILVYGYGMIYDYAGGMLMSAMLALKEPMPFIRDFSLILAALGAGVGLIGSFVSIRRFLKF</sequence>
<comment type="subcellular location">
    <subcellularLocation>
        <location evidence="1">Cell membrane</location>
        <topology evidence="1">Multi-pass membrane protein</topology>
    </subcellularLocation>
</comment>
<keyword evidence="9 10" id="KW-0131">Cell cycle</keyword>
<dbReference type="EMBL" id="FOIN01000037">
    <property type="protein sequence ID" value="SET75547.1"/>
    <property type="molecule type" value="Genomic_DNA"/>
</dbReference>
<dbReference type="InterPro" id="IPR040690">
    <property type="entry name" value="FtsX_ECD"/>
</dbReference>
<evidence type="ECO:0000256" key="5">
    <source>
        <dbReference type="ARBA" id="ARBA00022618"/>
    </source>
</evidence>
<dbReference type="GO" id="GO:0051301">
    <property type="term" value="P:cell division"/>
    <property type="evidence" value="ECO:0007669"/>
    <property type="project" value="UniProtKB-KW"/>
</dbReference>
<evidence type="ECO:0000256" key="6">
    <source>
        <dbReference type="ARBA" id="ARBA00022692"/>
    </source>
</evidence>
<keyword evidence="6 11" id="KW-0812">Transmembrane</keyword>
<dbReference type="PANTHER" id="PTHR47755:SF1">
    <property type="entry name" value="CELL DIVISION PROTEIN FTSX"/>
    <property type="match status" value="1"/>
</dbReference>
<evidence type="ECO:0000313" key="15">
    <source>
        <dbReference type="Proteomes" id="UP000198558"/>
    </source>
</evidence>
<keyword evidence="4 10" id="KW-1003">Cell membrane</keyword>
<evidence type="ECO:0000256" key="11">
    <source>
        <dbReference type="SAM" id="Phobius"/>
    </source>
</evidence>
<evidence type="ECO:0000256" key="4">
    <source>
        <dbReference type="ARBA" id="ARBA00022475"/>
    </source>
</evidence>
<proteinExistence type="inferred from homology"/>
<dbReference type="GO" id="GO:0005886">
    <property type="term" value="C:plasma membrane"/>
    <property type="evidence" value="ECO:0007669"/>
    <property type="project" value="UniProtKB-SubCell"/>
</dbReference>
<dbReference type="InterPro" id="IPR003838">
    <property type="entry name" value="ABC3_permease_C"/>
</dbReference>
<evidence type="ECO:0000256" key="2">
    <source>
        <dbReference type="ARBA" id="ARBA00007379"/>
    </source>
</evidence>
<feature type="transmembrane region" description="Helical" evidence="11">
    <location>
        <begin position="273"/>
        <end position="297"/>
    </location>
</feature>
<evidence type="ECO:0000256" key="7">
    <source>
        <dbReference type="ARBA" id="ARBA00022989"/>
    </source>
</evidence>
<dbReference type="GeneID" id="78289198"/>
<dbReference type="PIRSF" id="PIRSF003097">
    <property type="entry name" value="FtsX"/>
    <property type="match status" value="1"/>
</dbReference>
<reference evidence="15" key="1">
    <citation type="submission" date="2016-10" db="EMBL/GenBank/DDBJ databases">
        <authorList>
            <person name="Varghese N."/>
            <person name="Submissions S."/>
        </authorList>
    </citation>
    <scope>NUCLEOTIDE SEQUENCE [LARGE SCALE GENOMIC DNA]</scope>
    <source>
        <strain evidence="15">DSM 1551</strain>
    </source>
</reference>
<dbReference type="Proteomes" id="UP000198558">
    <property type="component" value="Unassembled WGS sequence"/>
</dbReference>
<feature type="domain" description="ABC3 transporter permease C-terminal" evidence="12">
    <location>
        <begin position="181"/>
        <end position="302"/>
    </location>
</feature>
<feature type="domain" description="FtsX extracellular" evidence="13">
    <location>
        <begin position="64"/>
        <end position="158"/>
    </location>
</feature>
<dbReference type="PANTHER" id="PTHR47755">
    <property type="entry name" value="CELL DIVISION PROTEIN FTSX"/>
    <property type="match status" value="1"/>
</dbReference>
<accession>A0A1I0GWE5</accession>
<keyword evidence="5 10" id="KW-0132">Cell division</keyword>
<comment type="similarity">
    <text evidence="2 10">Belongs to the ABC-4 integral membrane protein family. FtsX subfamily.</text>
</comment>
<evidence type="ECO:0000256" key="8">
    <source>
        <dbReference type="ARBA" id="ARBA00023136"/>
    </source>
</evidence>
<organism evidence="14 15">
    <name type="scientific">Thomasclavelia cocleata</name>
    <dbReference type="NCBI Taxonomy" id="69824"/>
    <lineage>
        <taxon>Bacteria</taxon>
        <taxon>Bacillati</taxon>
        <taxon>Bacillota</taxon>
        <taxon>Erysipelotrichia</taxon>
        <taxon>Erysipelotrichales</taxon>
        <taxon>Coprobacillaceae</taxon>
        <taxon>Thomasclavelia</taxon>
    </lineage>
</organism>
<dbReference type="NCBIfam" id="NF038347">
    <property type="entry name" value="FtsX_Gpos"/>
    <property type="match status" value="1"/>
</dbReference>
<evidence type="ECO:0000256" key="3">
    <source>
        <dbReference type="ARBA" id="ARBA00021907"/>
    </source>
</evidence>
<comment type="function">
    <text evidence="10">Part of the ABC transporter FtsEX involved in asymmetric cellular division facilitating the initiation of sporulation.</text>
</comment>
<gene>
    <name evidence="14" type="ORF">SAMN04489758_13714</name>
</gene>
<keyword evidence="8 10" id="KW-0472">Membrane</keyword>
<evidence type="ECO:0000259" key="12">
    <source>
        <dbReference type="Pfam" id="PF02687"/>
    </source>
</evidence>
<evidence type="ECO:0000256" key="1">
    <source>
        <dbReference type="ARBA" id="ARBA00004651"/>
    </source>
</evidence>
<feature type="transmembrane region" description="Helical" evidence="11">
    <location>
        <begin position="30"/>
        <end position="51"/>
    </location>
</feature>
<evidence type="ECO:0000259" key="13">
    <source>
        <dbReference type="Pfam" id="PF18075"/>
    </source>
</evidence>